<comment type="caution">
    <text evidence="4">The sequence shown here is derived from an EMBL/GenBank/DDBJ whole genome shotgun (WGS) entry which is preliminary data.</text>
</comment>
<organism evidence="4 5">
    <name type="scientific">Biformimicrobium ophioploci</name>
    <dbReference type="NCBI Taxonomy" id="3036711"/>
    <lineage>
        <taxon>Bacteria</taxon>
        <taxon>Pseudomonadati</taxon>
        <taxon>Pseudomonadota</taxon>
        <taxon>Gammaproteobacteria</taxon>
        <taxon>Cellvibrionales</taxon>
        <taxon>Microbulbiferaceae</taxon>
        <taxon>Biformimicrobium</taxon>
    </lineage>
</organism>
<reference evidence="4 5" key="1">
    <citation type="submission" date="2023-04" db="EMBL/GenBank/DDBJ databases">
        <title>Marinobulbifer ophiurae gen. nov., sp. Nov., isolate from tissue of brittle star Ophioplocus japonicus.</title>
        <authorList>
            <person name="Kawano K."/>
            <person name="Sawayama S."/>
            <person name="Nakagawa S."/>
        </authorList>
    </citation>
    <scope>NUCLEOTIDE SEQUENCE [LARGE SCALE GENOMIC DNA]</scope>
    <source>
        <strain evidence="4 5">NKW57</strain>
    </source>
</reference>
<dbReference type="RefSeq" id="WP_285763186.1">
    <property type="nucleotide sequence ID" value="NZ_BSYJ01000002.1"/>
</dbReference>
<dbReference type="CDD" id="cd06339">
    <property type="entry name" value="PBP1_YraM_LppC_lipoprotein-like"/>
    <property type="match status" value="1"/>
</dbReference>
<keyword evidence="1" id="KW-0472">Membrane</keyword>
<evidence type="ECO:0000313" key="4">
    <source>
        <dbReference type="EMBL" id="GMG86631.1"/>
    </source>
</evidence>
<evidence type="ECO:0000256" key="3">
    <source>
        <dbReference type="SAM" id="SignalP"/>
    </source>
</evidence>
<dbReference type="PANTHER" id="PTHR38038">
    <property type="entry name" value="PENICILLIN-BINDING PROTEIN ACTIVATOR LPOA"/>
    <property type="match status" value="1"/>
</dbReference>
<dbReference type="InterPro" id="IPR007443">
    <property type="entry name" value="LpoA"/>
</dbReference>
<keyword evidence="3" id="KW-0732">Signal</keyword>
<gene>
    <name evidence="4" type="ORF">MNKW57_09520</name>
</gene>
<sequence length="657" mass="72588">MPAKRRQFRFALTMPKPVPAIASAALVLALTACGSQAPKQQPPLVPEQRTQPGLDRGAAERLMQQAMSNATAERDRQLLQAGVIFAGLQDEERASQALQQIEAENLAQQEFADYALHYGKILSNQADLMEAHELVSAERVSSGIAFLPVETRVPLRQLRAELFSLFGEIDSAIAEHRALASIARTEEETRANNEGFWTTLMQLPSAELSARAASTSDPEMRAWYELAKLGRDTQMDISSQTTALQRWRERWPGHTANLTAPRQLQAFEQVAANQPQNIALLLPLTGKLSRAGRAIQDGFLAAYYAAMNNGAQVPDIQIYDSAAGNFEETYQQAVNGGAQFIIGPLDKELVNNLAATESLPVPTLALNYAETGRLTGDLVQFGLAIEDEARQVARQAYQLGHRQALVVAPGTGWGTRATEAFREEWQRLGGNIPSVAEYANQAAISKSINDSLLIAEGRAREREIRRAIARPLKFTPRRRADLDVVFAIARNDAARQIKPMLAYYYAGDLPVFATSQIYSGDDRERNRDLNGIRFTAMPWLFEGDNAIKDSIERQAKPSAAFAGLYAMGADAFRLFGRLPLLREFSEQRVFGLTGTLMLSADGKIEREQVWAQVRNGRARAITSAEYRKPMPTASRTDVVQAEEPLPAPEQLQDQIQQ</sequence>
<dbReference type="PANTHER" id="PTHR38038:SF1">
    <property type="entry name" value="PENICILLIN-BINDING PROTEIN ACTIVATOR LPOA"/>
    <property type="match status" value="1"/>
</dbReference>
<dbReference type="PROSITE" id="PS51257">
    <property type="entry name" value="PROKAR_LIPOPROTEIN"/>
    <property type="match status" value="1"/>
</dbReference>
<feature type="region of interest" description="Disordered" evidence="2">
    <location>
        <begin position="624"/>
        <end position="657"/>
    </location>
</feature>
<dbReference type="SUPFAM" id="SSF53822">
    <property type="entry name" value="Periplasmic binding protein-like I"/>
    <property type="match status" value="1"/>
</dbReference>
<feature type="signal peptide" evidence="3">
    <location>
        <begin position="1"/>
        <end position="37"/>
    </location>
</feature>
<dbReference type="Pfam" id="PF04348">
    <property type="entry name" value="LppC"/>
    <property type="match status" value="1"/>
</dbReference>
<accession>A0ABQ6LX44</accession>
<evidence type="ECO:0000313" key="5">
    <source>
        <dbReference type="Proteomes" id="UP001224392"/>
    </source>
</evidence>
<proteinExistence type="predicted"/>
<protein>
    <submittedName>
        <fullName evidence="4">Penicillin-binding protein activator</fullName>
    </submittedName>
</protein>
<evidence type="ECO:0000256" key="1">
    <source>
        <dbReference type="ARBA" id="ARBA00023136"/>
    </source>
</evidence>
<keyword evidence="5" id="KW-1185">Reference proteome</keyword>
<dbReference type="InterPro" id="IPR028082">
    <property type="entry name" value="Peripla_BP_I"/>
</dbReference>
<dbReference type="Gene3D" id="3.40.50.2300">
    <property type="match status" value="2"/>
</dbReference>
<name>A0ABQ6LX44_9GAMM</name>
<feature type="chain" id="PRO_5045946133" evidence="3">
    <location>
        <begin position="38"/>
        <end position="657"/>
    </location>
</feature>
<dbReference type="EMBL" id="BSYJ01000002">
    <property type="protein sequence ID" value="GMG86631.1"/>
    <property type="molecule type" value="Genomic_DNA"/>
</dbReference>
<dbReference type="Proteomes" id="UP001224392">
    <property type="component" value="Unassembled WGS sequence"/>
</dbReference>
<evidence type="ECO:0000256" key="2">
    <source>
        <dbReference type="SAM" id="MobiDB-lite"/>
    </source>
</evidence>
<dbReference type="Gene3D" id="1.25.40.650">
    <property type="match status" value="1"/>
</dbReference>